<feature type="transmembrane region" description="Helical" evidence="2">
    <location>
        <begin position="116"/>
        <end position="145"/>
    </location>
</feature>
<accession>A0ABS3HQH7</accession>
<organism evidence="4 5">
    <name type="scientific">Candidatus Vagococcus giribetii</name>
    <dbReference type="NCBI Taxonomy" id="2230876"/>
    <lineage>
        <taxon>Bacteria</taxon>
        <taxon>Bacillati</taxon>
        <taxon>Bacillota</taxon>
        <taxon>Bacilli</taxon>
        <taxon>Lactobacillales</taxon>
        <taxon>Enterococcaceae</taxon>
        <taxon>Vagococcus</taxon>
    </lineage>
</organism>
<proteinExistence type="inferred from homology"/>
<dbReference type="InterPro" id="IPR003675">
    <property type="entry name" value="Rce1/LyrA-like_dom"/>
</dbReference>
<keyword evidence="4" id="KW-0645">Protease</keyword>
<feature type="domain" description="CAAX prenyl protease 2/Lysostaphin resistance protein A-like" evidence="3">
    <location>
        <begin position="117"/>
        <end position="214"/>
    </location>
</feature>
<comment type="caution">
    <text evidence="4">The sequence shown here is derived from an EMBL/GenBank/DDBJ whole genome shotgun (WGS) entry which is preliminary data.</text>
</comment>
<feature type="transmembrane region" description="Helical" evidence="2">
    <location>
        <begin position="208"/>
        <end position="227"/>
    </location>
</feature>
<evidence type="ECO:0000313" key="5">
    <source>
        <dbReference type="Proteomes" id="UP000664857"/>
    </source>
</evidence>
<dbReference type="Pfam" id="PF02517">
    <property type="entry name" value="Rce1-like"/>
    <property type="match status" value="1"/>
</dbReference>
<keyword evidence="5" id="KW-1185">Reference proteome</keyword>
<dbReference type="RefSeq" id="WP_206964847.1">
    <property type="nucleotide sequence ID" value="NZ_JAFLVX010000009.1"/>
</dbReference>
<sequence length="229" mass="25414">MVNQFIKQATINLTGLILTPFLLAIGFIGLSKEWGVGWIWLPLTGLLSLVAMFGLDTVKELLQPTSKPRIKKIVKWVVISFALAAASLQLGKLIGVEEANANPIGALLTKDTLGGLKILATTWISLIGEELFTAAVFFPVLYFLAKKMSQKSALWLAIIISSLFFGALHLPTYQWNWFQCLVVIGLARFPFTLSWLDTNSLRGGIYVHILYDYVIFVPIFIMGLFGFSL</sequence>
<keyword evidence="4" id="KW-0378">Hydrolase</keyword>
<dbReference type="EMBL" id="JAFLVX010000009">
    <property type="protein sequence ID" value="MBO0475995.1"/>
    <property type="molecule type" value="Genomic_DNA"/>
</dbReference>
<feature type="transmembrane region" description="Helical" evidence="2">
    <location>
        <begin position="12"/>
        <end position="31"/>
    </location>
</feature>
<feature type="transmembrane region" description="Helical" evidence="2">
    <location>
        <begin position="76"/>
        <end position="96"/>
    </location>
</feature>
<evidence type="ECO:0000313" key="4">
    <source>
        <dbReference type="EMBL" id="MBO0475995.1"/>
    </source>
</evidence>
<keyword evidence="2" id="KW-1133">Transmembrane helix</keyword>
<comment type="similarity">
    <text evidence="1">Belongs to the UPF0177 family.</text>
</comment>
<feature type="transmembrane region" description="Helical" evidence="2">
    <location>
        <begin position="37"/>
        <end position="55"/>
    </location>
</feature>
<evidence type="ECO:0000259" key="3">
    <source>
        <dbReference type="Pfam" id="PF02517"/>
    </source>
</evidence>
<dbReference type="Proteomes" id="UP000664857">
    <property type="component" value="Unassembled WGS sequence"/>
</dbReference>
<feature type="transmembrane region" description="Helical" evidence="2">
    <location>
        <begin position="152"/>
        <end position="170"/>
    </location>
</feature>
<dbReference type="GO" id="GO:0008237">
    <property type="term" value="F:metallopeptidase activity"/>
    <property type="evidence" value="ECO:0007669"/>
    <property type="project" value="UniProtKB-KW"/>
</dbReference>
<keyword evidence="4" id="KW-0482">Metalloprotease</keyword>
<evidence type="ECO:0000256" key="1">
    <source>
        <dbReference type="ARBA" id="ARBA00009067"/>
    </source>
</evidence>
<gene>
    <name evidence="4" type="ORF">DOK76_02865</name>
</gene>
<reference evidence="4 5" key="1">
    <citation type="submission" date="2021-03" db="EMBL/GenBank/DDBJ databases">
        <title>Enterococcal diversity collection.</title>
        <authorList>
            <person name="Gilmore M.S."/>
            <person name="Schwartzman J."/>
            <person name="Van Tyne D."/>
            <person name="Martin M."/>
            <person name="Earl A.M."/>
            <person name="Manson A.L."/>
            <person name="Straub T."/>
            <person name="Salamzade R."/>
            <person name="Saavedra J."/>
            <person name="Lebreton F."/>
            <person name="Prichula J."/>
            <person name="Schaufler K."/>
            <person name="Gaca A."/>
            <person name="Sgardioli B."/>
            <person name="Wagenaar J."/>
            <person name="Strong T."/>
        </authorList>
    </citation>
    <scope>NUCLEOTIDE SEQUENCE [LARGE SCALE GENOMIC DNA]</scope>
    <source>
        <strain evidence="4 5">DIV0080</strain>
    </source>
</reference>
<protein>
    <submittedName>
        <fullName evidence="4">CPBP family intramembrane metalloprotease</fullName>
    </submittedName>
</protein>
<keyword evidence="2" id="KW-0472">Membrane</keyword>
<keyword evidence="2" id="KW-0812">Transmembrane</keyword>
<name>A0ABS3HQH7_9ENTE</name>
<feature type="transmembrane region" description="Helical" evidence="2">
    <location>
        <begin position="176"/>
        <end position="196"/>
    </location>
</feature>
<evidence type="ECO:0000256" key="2">
    <source>
        <dbReference type="SAM" id="Phobius"/>
    </source>
</evidence>